<feature type="compositionally biased region" description="Basic and acidic residues" evidence="1">
    <location>
        <begin position="1"/>
        <end position="20"/>
    </location>
</feature>
<evidence type="ECO:0000313" key="3">
    <source>
        <dbReference type="Proteomes" id="UP000054516"/>
    </source>
</evidence>
<evidence type="ECO:0000313" key="2">
    <source>
        <dbReference type="EMBL" id="GAW26135.1"/>
    </source>
</evidence>
<dbReference type="AlphaFoldDB" id="A0A1S8A885"/>
<name>A0A1S8A885_ROSNE</name>
<accession>A0A1S8A885</accession>
<proteinExistence type="predicted"/>
<sequence length="54" mass="6392">MPSIDDQKVTTRGSYEESYKHSYTHSYTHSYKGSYYLLPRKAVARYIHTSMNQN</sequence>
<protein>
    <submittedName>
        <fullName evidence="2">Uncharacterized protein</fullName>
    </submittedName>
</protein>
<gene>
    <name evidence="2" type="ORF">SAMD00023353_2200680</name>
</gene>
<organism evidence="2">
    <name type="scientific">Rosellinia necatrix</name>
    <name type="common">White root-rot fungus</name>
    <dbReference type="NCBI Taxonomy" id="77044"/>
    <lineage>
        <taxon>Eukaryota</taxon>
        <taxon>Fungi</taxon>
        <taxon>Dikarya</taxon>
        <taxon>Ascomycota</taxon>
        <taxon>Pezizomycotina</taxon>
        <taxon>Sordariomycetes</taxon>
        <taxon>Xylariomycetidae</taxon>
        <taxon>Xylariales</taxon>
        <taxon>Xylariaceae</taxon>
        <taxon>Rosellinia</taxon>
    </lineage>
</organism>
<evidence type="ECO:0000256" key="1">
    <source>
        <dbReference type="SAM" id="MobiDB-lite"/>
    </source>
</evidence>
<feature type="region of interest" description="Disordered" evidence="1">
    <location>
        <begin position="1"/>
        <end position="21"/>
    </location>
</feature>
<dbReference type="EMBL" id="DF977467">
    <property type="protein sequence ID" value="GAW26135.1"/>
    <property type="molecule type" value="Genomic_DNA"/>
</dbReference>
<reference evidence="2" key="1">
    <citation type="submission" date="2016-03" db="EMBL/GenBank/DDBJ databases">
        <title>Draft genome sequence of Rosellinia necatrix.</title>
        <authorList>
            <person name="Kanematsu S."/>
        </authorList>
    </citation>
    <scope>NUCLEOTIDE SEQUENCE [LARGE SCALE GENOMIC DNA]</scope>
    <source>
        <strain evidence="2">W97</strain>
    </source>
</reference>
<dbReference type="Proteomes" id="UP000054516">
    <property type="component" value="Unassembled WGS sequence"/>
</dbReference>
<keyword evidence="3" id="KW-1185">Reference proteome</keyword>